<accession>A0AAV2E6I4</accession>
<keyword evidence="2" id="KW-1185">Reference proteome</keyword>
<organism evidence="1 2">
    <name type="scientific">Linum trigynum</name>
    <dbReference type="NCBI Taxonomy" id="586398"/>
    <lineage>
        <taxon>Eukaryota</taxon>
        <taxon>Viridiplantae</taxon>
        <taxon>Streptophyta</taxon>
        <taxon>Embryophyta</taxon>
        <taxon>Tracheophyta</taxon>
        <taxon>Spermatophyta</taxon>
        <taxon>Magnoliopsida</taxon>
        <taxon>eudicotyledons</taxon>
        <taxon>Gunneridae</taxon>
        <taxon>Pentapetalae</taxon>
        <taxon>rosids</taxon>
        <taxon>fabids</taxon>
        <taxon>Malpighiales</taxon>
        <taxon>Linaceae</taxon>
        <taxon>Linum</taxon>
    </lineage>
</organism>
<dbReference type="Proteomes" id="UP001497516">
    <property type="component" value="Chromosome 4"/>
</dbReference>
<sequence>MLHNDWLQSDLDDRDTLILKLEDQLKEGHEGFRQELRNEILKEQEAAFHAKDAELTTAKSNLVKEKKDLRRVKRGASEATKREKLLLDKVKELESSMAAMESEEFKAADEAKYSKLLRDTVASICHWFRRECPSADWDRNAVRDAIELWGDNDINSEELEVPAVNAGEELNQPSPNNGGSV</sequence>
<protein>
    <submittedName>
        <fullName evidence="1">Uncharacterized protein</fullName>
    </submittedName>
</protein>
<name>A0AAV2E6I4_9ROSI</name>
<gene>
    <name evidence="1" type="ORF">LTRI10_LOCUS22827</name>
</gene>
<evidence type="ECO:0000313" key="1">
    <source>
        <dbReference type="EMBL" id="CAL1381449.1"/>
    </source>
</evidence>
<dbReference type="AlphaFoldDB" id="A0AAV2E6I4"/>
<proteinExistence type="predicted"/>
<dbReference type="EMBL" id="OZ034817">
    <property type="protein sequence ID" value="CAL1381449.1"/>
    <property type="molecule type" value="Genomic_DNA"/>
</dbReference>
<evidence type="ECO:0000313" key="2">
    <source>
        <dbReference type="Proteomes" id="UP001497516"/>
    </source>
</evidence>
<reference evidence="1 2" key="1">
    <citation type="submission" date="2024-04" db="EMBL/GenBank/DDBJ databases">
        <authorList>
            <person name="Fracassetti M."/>
        </authorList>
    </citation>
    <scope>NUCLEOTIDE SEQUENCE [LARGE SCALE GENOMIC DNA]</scope>
</reference>